<evidence type="ECO:0000313" key="1">
    <source>
        <dbReference type="EMBL" id="MCI43762.1"/>
    </source>
</evidence>
<name>A0A392S5R2_9FABA</name>
<proteinExistence type="predicted"/>
<sequence length="55" mass="6300">LRAKWQPLWESCSVQGLKEDEAIINKIIELFPKDEETSKIMLPTASQTDEVLLIT</sequence>
<organism evidence="1 2">
    <name type="scientific">Trifolium medium</name>
    <dbReference type="NCBI Taxonomy" id="97028"/>
    <lineage>
        <taxon>Eukaryota</taxon>
        <taxon>Viridiplantae</taxon>
        <taxon>Streptophyta</taxon>
        <taxon>Embryophyta</taxon>
        <taxon>Tracheophyta</taxon>
        <taxon>Spermatophyta</taxon>
        <taxon>Magnoliopsida</taxon>
        <taxon>eudicotyledons</taxon>
        <taxon>Gunneridae</taxon>
        <taxon>Pentapetalae</taxon>
        <taxon>rosids</taxon>
        <taxon>fabids</taxon>
        <taxon>Fabales</taxon>
        <taxon>Fabaceae</taxon>
        <taxon>Papilionoideae</taxon>
        <taxon>50 kb inversion clade</taxon>
        <taxon>NPAAA clade</taxon>
        <taxon>Hologalegina</taxon>
        <taxon>IRL clade</taxon>
        <taxon>Trifolieae</taxon>
        <taxon>Trifolium</taxon>
    </lineage>
</organism>
<dbReference type="EMBL" id="LXQA010321727">
    <property type="protein sequence ID" value="MCI43762.1"/>
    <property type="molecule type" value="Genomic_DNA"/>
</dbReference>
<protein>
    <submittedName>
        <fullName evidence="1">Uncharacterized protein</fullName>
    </submittedName>
</protein>
<dbReference type="Proteomes" id="UP000265520">
    <property type="component" value="Unassembled WGS sequence"/>
</dbReference>
<keyword evidence="2" id="KW-1185">Reference proteome</keyword>
<accession>A0A392S5R2</accession>
<evidence type="ECO:0000313" key="2">
    <source>
        <dbReference type="Proteomes" id="UP000265520"/>
    </source>
</evidence>
<comment type="caution">
    <text evidence="1">The sequence shown here is derived from an EMBL/GenBank/DDBJ whole genome shotgun (WGS) entry which is preliminary data.</text>
</comment>
<reference evidence="1 2" key="1">
    <citation type="journal article" date="2018" name="Front. Plant Sci.">
        <title>Red Clover (Trifolium pratense) and Zigzag Clover (T. medium) - A Picture of Genomic Similarities and Differences.</title>
        <authorList>
            <person name="Dluhosova J."/>
            <person name="Istvanek J."/>
            <person name="Nedelnik J."/>
            <person name="Repkova J."/>
        </authorList>
    </citation>
    <scope>NUCLEOTIDE SEQUENCE [LARGE SCALE GENOMIC DNA]</scope>
    <source>
        <strain evidence="2">cv. 10/8</strain>
        <tissue evidence="1">Leaf</tissue>
    </source>
</reference>
<feature type="non-terminal residue" evidence="1">
    <location>
        <position position="1"/>
    </location>
</feature>
<dbReference type="AlphaFoldDB" id="A0A392S5R2"/>